<reference evidence="1" key="1">
    <citation type="journal article" date="2020" name="Nature">
        <title>Giant virus diversity and host interactions through global metagenomics.</title>
        <authorList>
            <person name="Schulz F."/>
            <person name="Roux S."/>
            <person name="Paez-Espino D."/>
            <person name="Jungbluth S."/>
            <person name="Walsh D.A."/>
            <person name="Denef V.J."/>
            <person name="McMahon K.D."/>
            <person name="Konstantinidis K.T."/>
            <person name="Eloe-Fadrosh E.A."/>
            <person name="Kyrpides N.C."/>
            <person name="Woyke T."/>
        </authorList>
    </citation>
    <scope>NUCLEOTIDE SEQUENCE</scope>
    <source>
        <strain evidence="1">GVMAG-M-3300025880-56</strain>
    </source>
</reference>
<name>A0A6C0J8R5_9ZZZZ</name>
<organism evidence="1">
    <name type="scientific">viral metagenome</name>
    <dbReference type="NCBI Taxonomy" id="1070528"/>
    <lineage>
        <taxon>unclassified sequences</taxon>
        <taxon>metagenomes</taxon>
        <taxon>organismal metagenomes</taxon>
    </lineage>
</organism>
<dbReference type="EMBL" id="MN740351">
    <property type="protein sequence ID" value="QHU02032.1"/>
    <property type="molecule type" value="Genomic_DNA"/>
</dbReference>
<evidence type="ECO:0000313" key="1">
    <source>
        <dbReference type="EMBL" id="QHU02032.1"/>
    </source>
</evidence>
<protein>
    <submittedName>
        <fullName evidence="1">Uncharacterized protein</fullName>
    </submittedName>
</protein>
<sequence length="233" mass="28159">MELNNFGSTLIKTIYNKLCFEDYTYIPIAMWEELMNATINDLPLHDYYKTKIYKAPNFLPDWDNYCPLKIQFDDDDENSDTDSILITEDSQYRSKITYISCFKFTYFTEYIELYKYFIDPVFEYFECLFYIYVSGENGNFDFNYSDLVNDFDQSILECKYRQYFTGTTIHNVNIQTNISIDDIDEMCYRGVLFTNSFSWYKYLEYFSESKYLSIRDITFKTINNCNILWIKLL</sequence>
<proteinExistence type="predicted"/>
<accession>A0A6C0J8R5</accession>
<dbReference type="AlphaFoldDB" id="A0A6C0J8R5"/>